<feature type="non-terminal residue" evidence="1">
    <location>
        <position position="1"/>
    </location>
</feature>
<accession>A0ABN8P4X2</accession>
<evidence type="ECO:0000313" key="2">
    <source>
        <dbReference type="Proteomes" id="UP001159405"/>
    </source>
</evidence>
<dbReference type="EMBL" id="CALNXK010000053">
    <property type="protein sequence ID" value="CAH3133810.1"/>
    <property type="molecule type" value="Genomic_DNA"/>
</dbReference>
<organism evidence="1 2">
    <name type="scientific">Porites lobata</name>
    <dbReference type="NCBI Taxonomy" id="104759"/>
    <lineage>
        <taxon>Eukaryota</taxon>
        <taxon>Metazoa</taxon>
        <taxon>Cnidaria</taxon>
        <taxon>Anthozoa</taxon>
        <taxon>Hexacorallia</taxon>
        <taxon>Scleractinia</taxon>
        <taxon>Fungiina</taxon>
        <taxon>Poritidae</taxon>
        <taxon>Porites</taxon>
    </lineage>
</organism>
<gene>
    <name evidence="1" type="ORF">PLOB_00037080</name>
</gene>
<name>A0ABN8P4X2_9CNID</name>
<sequence>RAVTLCSVDVALDIVKGPLPPEETVATRTYINQCYKLFKIFNNNLEVDPKCYKELLKILLWFDNWYKETKQESSKATSELHMIPKTMCRNDVENYFSLQPARVSGGKPTTLQFF</sequence>
<dbReference type="Proteomes" id="UP001159405">
    <property type="component" value="Unassembled WGS sequence"/>
</dbReference>
<protein>
    <submittedName>
        <fullName evidence="1">Uncharacterized protein</fullName>
    </submittedName>
</protein>
<keyword evidence="2" id="KW-1185">Reference proteome</keyword>
<reference evidence="1 2" key="1">
    <citation type="submission" date="2022-05" db="EMBL/GenBank/DDBJ databases">
        <authorList>
            <consortium name="Genoscope - CEA"/>
            <person name="William W."/>
        </authorList>
    </citation>
    <scope>NUCLEOTIDE SEQUENCE [LARGE SCALE GENOMIC DNA]</scope>
</reference>
<evidence type="ECO:0000313" key="1">
    <source>
        <dbReference type="EMBL" id="CAH3133810.1"/>
    </source>
</evidence>
<comment type="caution">
    <text evidence="1">The sequence shown here is derived from an EMBL/GenBank/DDBJ whole genome shotgun (WGS) entry which is preliminary data.</text>
</comment>
<proteinExistence type="predicted"/>